<reference evidence="5 6" key="1">
    <citation type="submission" date="2024-10" db="EMBL/GenBank/DDBJ databases">
        <title>The Natural Products Discovery Center: Release of the First 8490 Sequenced Strains for Exploring Actinobacteria Biosynthetic Diversity.</title>
        <authorList>
            <person name="Kalkreuter E."/>
            <person name="Kautsar S.A."/>
            <person name="Yang D."/>
            <person name="Bader C.D."/>
            <person name="Teijaro C.N."/>
            <person name="Fluegel L."/>
            <person name="Davis C.M."/>
            <person name="Simpson J.R."/>
            <person name="Lauterbach L."/>
            <person name="Steele A.D."/>
            <person name="Gui C."/>
            <person name="Meng S."/>
            <person name="Li G."/>
            <person name="Viehrig K."/>
            <person name="Ye F."/>
            <person name="Su P."/>
            <person name="Kiefer A.F."/>
            <person name="Nichols A."/>
            <person name="Cepeda A.J."/>
            <person name="Yan W."/>
            <person name="Fan B."/>
            <person name="Jiang Y."/>
            <person name="Adhikari A."/>
            <person name="Zheng C.-J."/>
            <person name="Schuster L."/>
            <person name="Cowan T.M."/>
            <person name="Smanski M.J."/>
            <person name="Chevrette M.G."/>
            <person name="De Carvalho L.P.S."/>
            <person name="Shen B."/>
        </authorList>
    </citation>
    <scope>NUCLEOTIDE SEQUENCE [LARGE SCALE GENOMIC DNA]</scope>
    <source>
        <strain evidence="5 6">NPDC020295</strain>
    </source>
</reference>
<evidence type="ECO:0000256" key="3">
    <source>
        <dbReference type="SAM" id="Phobius"/>
    </source>
</evidence>
<proteinExistence type="inferred from homology"/>
<dbReference type="EMBL" id="JBIRWM010000019">
    <property type="protein sequence ID" value="MFI2160405.1"/>
    <property type="molecule type" value="Genomic_DNA"/>
</dbReference>
<accession>A0ABW7VIV3</accession>
<organism evidence="5 6">
    <name type="scientific">Streptomyces olivaceoviridis</name>
    <name type="common">Streptomyces corchorusii</name>
    <dbReference type="NCBI Taxonomy" id="1921"/>
    <lineage>
        <taxon>Bacteria</taxon>
        <taxon>Bacillati</taxon>
        <taxon>Actinomycetota</taxon>
        <taxon>Actinomycetes</taxon>
        <taxon>Kitasatosporales</taxon>
        <taxon>Streptomycetaceae</taxon>
        <taxon>Streptomyces</taxon>
    </lineage>
</organism>
<keyword evidence="6" id="KW-1185">Reference proteome</keyword>
<keyword evidence="3" id="KW-0472">Membrane</keyword>
<comment type="caution">
    <text evidence="5">The sequence shown here is derived from an EMBL/GenBank/DDBJ whole genome shotgun (WGS) entry which is preliminary data.</text>
</comment>
<keyword evidence="3" id="KW-0812">Transmembrane</keyword>
<keyword evidence="3" id="KW-1133">Transmembrane helix</keyword>
<name>A0ABW7VIV3_STROI</name>
<evidence type="ECO:0000313" key="5">
    <source>
        <dbReference type="EMBL" id="MFI2160405.1"/>
    </source>
</evidence>
<gene>
    <name evidence="5" type="ORF">ACH49L_32755</name>
</gene>
<evidence type="ECO:0000313" key="6">
    <source>
        <dbReference type="Proteomes" id="UP001611397"/>
    </source>
</evidence>
<feature type="domain" description="Peripheral subunit-binding (PSBD)" evidence="4">
    <location>
        <begin position="6"/>
        <end position="35"/>
    </location>
</feature>
<protein>
    <submittedName>
        <fullName evidence="5">E3 binding domain-containing protein</fullName>
    </submittedName>
</protein>
<feature type="region of interest" description="Disordered" evidence="2">
    <location>
        <begin position="76"/>
        <end position="133"/>
    </location>
</feature>
<feature type="transmembrane region" description="Helical" evidence="3">
    <location>
        <begin position="49"/>
        <end position="68"/>
    </location>
</feature>
<evidence type="ECO:0000259" key="4">
    <source>
        <dbReference type="Pfam" id="PF02817"/>
    </source>
</evidence>
<evidence type="ECO:0000256" key="2">
    <source>
        <dbReference type="SAM" id="MobiDB-lite"/>
    </source>
</evidence>
<dbReference type="Pfam" id="PF02817">
    <property type="entry name" value="E3_binding"/>
    <property type="match status" value="1"/>
</dbReference>
<dbReference type="RefSeq" id="WP_107120921.1">
    <property type="nucleotide sequence ID" value="NZ_JBIRUT010000019.1"/>
</dbReference>
<dbReference type="InterPro" id="IPR004167">
    <property type="entry name" value="PSBD"/>
</dbReference>
<dbReference type="InterPro" id="IPR036625">
    <property type="entry name" value="E3-bd_dom_sf"/>
</dbReference>
<dbReference type="SUPFAM" id="SSF47005">
    <property type="entry name" value="Peripheral subunit-binding domain of 2-oxo acid dehydrogenase complex"/>
    <property type="match status" value="1"/>
</dbReference>
<dbReference type="Proteomes" id="UP001611397">
    <property type="component" value="Unassembled WGS sequence"/>
</dbReference>
<sequence>MDATLAARERAALKGVGLAAVKGTGKGGRIAVRDVYAAERTMSGHQAPAWLFVAVLAVLAVLALVFGLKIIGVAEKEDTSNTGSQPASTYTPRAPPAAESHDVSDPATEEAEPDPTPARPAGWRPARSGDAST</sequence>
<comment type="similarity">
    <text evidence="1">Belongs to the 2-oxoacid dehydrogenase family.</text>
</comment>
<feature type="compositionally biased region" description="Polar residues" evidence="2">
    <location>
        <begin position="80"/>
        <end position="91"/>
    </location>
</feature>
<dbReference type="Gene3D" id="4.10.320.10">
    <property type="entry name" value="E3-binding domain"/>
    <property type="match status" value="1"/>
</dbReference>
<evidence type="ECO:0000256" key="1">
    <source>
        <dbReference type="ARBA" id="ARBA00007317"/>
    </source>
</evidence>